<dbReference type="KEGG" id="mgel:G5B37_11520"/>
<evidence type="ECO:0000313" key="3">
    <source>
        <dbReference type="Proteomes" id="UP000505306"/>
    </source>
</evidence>
<dbReference type="AlphaFoldDB" id="A0A6G6GNK9"/>
<keyword evidence="3" id="KW-1185">Reference proteome</keyword>
<name>A0A6G6GNK9_9FLAO</name>
<dbReference type="RefSeq" id="WP_164680178.1">
    <property type="nucleotide sequence ID" value="NZ_CP049057.1"/>
</dbReference>
<evidence type="ECO:0000313" key="2">
    <source>
        <dbReference type="EMBL" id="QIE60166.1"/>
    </source>
</evidence>
<feature type="signal peptide" evidence="1">
    <location>
        <begin position="1"/>
        <end position="22"/>
    </location>
</feature>
<keyword evidence="1" id="KW-0732">Signal</keyword>
<proteinExistence type="predicted"/>
<dbReference type="EMBL" id="CP049057">
    <property type="protein sequence ID" value="QIE60166.1"/>
    <property type="molecule type" value="Genomic_DNA"/>
</dbReference>
<reference evidence="2 3" key="1">
    <citation type="submission" date="2020-02" db="EMBL/GenBank/DDBJ databases">
        <title>Complete genome sequence of Flavobacteriaceae bacterium.</title>
        <authorList>
            <person name="Kim S.-J."/>
            <person name="Kim Y.-S."/>
            <person name="Kim K.-H."/>
        </authorList>
    </citation>
    <scope>NUCLEOTIDE SEQUENCE [LARGE SCALE GENOMIC DNA]</scope>
    <source>
        <strain evidence="2 3">RR4-40</strain>
    </source>
</reference>
<dbReference type="Proteomes" id="UP000505306">
    <property type="component" value="Chromosome"/>
</dbReference>
<protein>
    <submittedName>
        <fullName evidence="2">Uncharacterized protein</fullName>
    </submittedName>
</protein>
<evidence type="ECO:0000256" key="1">
    <source>
        <dbReference type="SAM" id="SignalP"/>
    </source>
</evidence>
<feature type="chain" id="PRO_5026279711" evidence="1">
    <location>
        <begin position="23"/>
        <end position="240"/>
    </location>
</feature>
<sequence>MKKTFSILKISLLLFFSGNMMAQTTFGSEFTAALFQVDEHIKRQDKFINYEDTKSYTGTPYNHPSYLLGNVYNNNELLASNVALRYNAVADEIEIKEGLTSADDDAKVLTKSPEIFVKIGTDIYIFAPYKGGVEGGGYFQVLHEGNKIDLYKKLQKDFRPAQKATTSITRDLPAKFSDDITYYLASKDGKFYELPNSRNKKLKVFGKNKNDIKKYVQDNKLDINQEKDLLKTVKYYDTQL</sequence>
<gene>
    <name evidence="2" type="ORF">G5B37_11520</name>
</gene>
<organism evidence="2 3">
    <name type="scientific">Rasiella rasia</name>
    <dbReference type="NCBI Taxonomy" id="2744027"/>
    <lineage>
        <taxon>Bacteria</taxon>
        <taxon>Pseudomonadati</taxon>
        <taxon>Bacteroidota</taxon>
        <taxon>Flavobacteriia</taxon>
        <taxon>Flavobacteriales</taxon>
        <taxon>Flavobacteriaceae</taxon>
        <taxon>Rasiella</taxon>
    </lineage>
</organism>
<accession>A0A6G6GNK9</accession>